<sequence length="909" mass="103633">MGLDKLLWLSCFLVILNRASATTICSVDDISGCTYTVICIFHPGSASNPLCQGEPNVTFIISNSGTELLTTAFFGATNFDNRVRFIKASRNVWPILSKHSFRYYNKCTYMDLSGNKIREIQDETFKTLVSLQHLNLSNNELDHLELGSFKISDSKVGNLEVLDLSYNALTDLTDEVLLELPSLYTLYLNGNRLIKLSDNCFGGLKFLNALYLQYNDLETLNITLVNLKSLTYLDLSYNHLKKLTGYETNRLQNLEVLNMSHNEIETVDGNCFIQSLKLRRIDLSFNVINSKIDNHMFGSSVELEFLDLYKNDIRVIEGDSFKNNNLTYLNLEKNNITGEITYNTFAGLKYITKLDLSQQNITILKNKSFIEMTNLTHLNLSTNHIKNIENLTFVNSSVLVLDLSFNDVSKLHFLNGCLVNLTDLYLNNNKITTIEENLFKKQNSIKKLDLSMNKITKIEVNALPLASLQYLNILDNQLTGDVDAKMFSPAKYLRFLDLSNYNLSKINYSAFIDMPVLARLNLSHNVIENIETDNFRNISNMYSLDLSYNKLEKLQFNNSLLTNLKSAYLNNNKLSNFSRIFQESCKLLYLDMSHNGVWDVSNANAEIFPELQVLHLSHNNINQFNNRNTNTLANLVDLRLSSNKIKNINLSFFKELLIVDLSNNNLAFINNTFLKNIDFLQSLDLSRNKLADLPPGTFQNMRNLKLLNLSSNYISKLRYGSLKGLHKTELLDLSNNKMESLDVHVFHECSELKTLIIDYNRIKTLDIEKLVLVTQRKLKTLSLGGNPISCQEIIRNATLKDLSYYGIRQIEITSIHKIYHEDNVHGIKCGDGNYETTVKVEAEERSGGSSFGVIAWCSVLTIVIIAVGVLVYIKLRKQSDVIAIYRDSRMQLRSSLELSGSEYQNDLLN</sequence>
<evidence type="ECO:0000256" key="3">
    <source>
        <dbReference type="SAM" id="Phobius"/>
    </source>
</evidence>
<dbReference type="PROSITE" id="PS51450">
    <property type="entry name" value="LRR"/>
    <property type="match status" value="11"/>
</dbReference>
<evidence type="ECO:0000256" key="1">
    <source>
        <dbReference type="ARBA" id="ARBA00022614"/>
    </source>
</evidence>
<dbReference type="InterPro" id="IPR001611">
    <property type="entry name" value="Leu-rich_rpt"/>
</dbReference>
<evidence type="ECO:0000256" key="4">
    <source>
        <dbReference type="SAM" id="SignalP"/>
    </source>
</evidence>
<dbReference type="InterPro" id="IPR032675">
    <property type="entry name" value="LRR_dom_sf"/>
</dbReference>
<dbReference type="Proteomes" id="UP000037510">
    <property type="component" value="Unassembled WGS sequence"/>
</dbReference>
<accession>A0A0L7LHF2</accession>
<dbReference type="EMBL" id="JTDY01001061">
    <property type="protein sequence ID" value="KOB74993.1"/>
    <property type="molecule type" value="Genomic_DNA"/>
</dbReference>
<feature type="signal peptide" evidence="4">
    <location>
        <begin position="1"/>
        <end position="21"/>
    </location>
</feature>
<dbReference type="STRING" id="104452.A0A0L7LHF2"/>
<dbReference type="FunFam" id="3.80.10.10:FF:001164">
    <property type="entry name" value="GH01279p"/>
    <property type="match status" value="1"/>
</dbReference>
<evidence type="ECO:0000313" key="5">
    <source>
        <dbReference type="EMBL" id="KOB74993.1"/>
    </source>
</evidence>
<dbReference type="PANTHER" id="PTHR24366:SF170">
    <property type="entry name" value="RE50361P"/>
    <property type="match status" value="1"/>
</dbReference>
<feature type="chain" id="PRO_5005573280" evidence="4">
    <location>
        <begin position="22"/>
        <end position="909"/>
    </location>
</feature>
<keyword evidence="1" id="KW-0433">Leucine-rich repeat</keyword>
<keyword evidence="2" id="KW-0677">Repeat</keyword>
<organism evidence="5 6">
    <name type="scientific">Operophtera brumata</name>
    <name type="common">Winter moth</name>
    <name type="synonym">Phalaena brumata</name>
    <dbReference type="NCBI Taxonomy" id="104452"/>
    <lineage>
        <taxon>Eukaryota</taxon>
        <taxon>Metazoa</taxon>
        <taxon>Ecdysozoa</taxon>
        <taxon>Arthropoda</taxon>
        <taxon>Hexapoda</taxon>
        <taxon>Insecta</taxon>
        <taxon>Pterygota</taxon>
        <taxon>Neoptera</taxon>
        <taxon>Endopterygota</taxon>
        <taxon>Lepidoptera</taxon>
        <taxon>Glossata</taxon>
        <taxon>Ditrysia</taxon>
        <taxon>Geometroidea</taxon>
        <taxon>Geometridae</taxon>
        <taxon>Larentiinae</taxon>
        <taxon>Operophtera</taxon>
    </lineage>
</organism>
<evidence type="ECO:0000256" key="2">
    <source>
        <dbReference type="ARBA" id="ARBA00022737"/>
    </source>
</evidence>
<dbReference type="SMART" id="SM00369">
    <property type="entry name" value="LRR_TYP"/>
    <property type="match status" value="17"/>
</dbReference>
<dbReference type="SUPFAM" id="SSF52075">
    <property type="entry name" value="Outer arm dynein light chain 1"/>
    <property type="match status" value="1"/>
</dbReference>
<gene>
    <name evidence="5" type="ORF">OBRU01_08676</name>
</gene>
<dbReference type="SUPFAM" id="SSF52058">
    <property type="entry name" value="L domain-like"/>
    <property type="match status" value="2"/>
</dbReference>
<keyword evidence="4" id="KW-0732">Signal</keyword>
<feature type="transmembrane region" description="Helical" evidence="3">
    <location>
        <begin position="853"/>
        <end position="873"/>
    </location>
</feature>
<keyword evidence="3" id="KW-0812">Transmembrane</keyword>
<evidence type="ECO:0000313" key="6">
    <source>
        <dbReference type="Proteomes" id="UP000037510"/>
    </source>
</evidence>
<dbReference type="InterPro" id="IPR003591">
    <property type="entry name" value="Leu-rich_rpt_typical-subtyp"/>
</dbReference>
<dbReference type="Gene3D" id="3.80.10.10">
    <property type="entry name" value="Ribonuclease Inhibitor"/>
    <property type="match status" value="6"/>
</dbReference>
<proteinExistence type="predicted"/>
<reference evidence="5 6" key="1">
    <citation type="journal article" date="2015" name="Genome Biol. Evol.">
        <title>The genome of winter moth (Operophtera brumata) provides a genomic perspective on sexual dimorphism and phenology.</title>
        <authorList>
            <person name="Derks M.F."/>
            <person name="Smit S."/>
            <person name="Salis L."/>
            <person name="Schijlen E."/>
            <person name="Bossers A."/>
            <person name="Mateman C."/>
            <person name="Pijl A.S."/>
            <person name="de Ridder D."/>
            <person name="Groenen M.A."/>
            <person name="Visser M.E."/>
            <person name="Megens H.J."/>
        </authorList>
    </citation>
    <scope>NUCLEOTIDE SEQUENCE [LARGE SCALE GENOMIC DNA]</scope>
    <source>
        <strain evidence="5">WM2013NL</strain>
        <tissue evidence="5">Head and thorax</tissue>
    </source>
</reference>
<dbReference type="AlphaFoldDB" id="A0A0L7LHF2"/>
<protein>
    <submittedName>
        <fullName evidence="5">Tartan/capricious-like protein</fullName>
    </submittedName>
</protein>
<dbReference type="SMART" id="SM00365">
    <property type="entry name" value="LRR_SD22"/>
    <property type="match status" value="14"/>
</dbReference>
<comment type="caution">
    <text evidence="5">The sequence shown here is derived from an EMBL/GenBank/DDBJ whole genome shotgun (WGS) entry which is preliminary data.</text>
</comment>
<dbReference type="PRINTS" id="PR00019">
    <property type="entry name" value="LEURICHRPT"/>
</dbReference>
<dbReference type="PANTHER" id="PTHR24366">
    <property type="entry name" value="IG(IMMUNOGLOBULIN) AND LRR(LEUCINE RICH REPEAT) DOMAINS"/>
    <property type="match status" value="1"/>
</dbReference>
<keyword evidence="3" id="KW-1133">Transmembrane helix</keyword>
<keyword evidence="3" id="KW-0472">Membrane</keyword>
<keyword evidence="6" id="KW-1185">Reference proteome</keyword>
<dbReference type="Pfam" id="PF13855">
    <property type="entry name" value="LRR_8"/>
    <property type="match status" value="7"/>
</dbReference>
<name>A0A0L7LHF2_OPEBR</name>